<proteinExistence type="predicted"/>
<dbReference type="SUPFAM" id="SSF53098">
    <property type="entry name" value="Ribonuclease H-like"/>
    <property type="match status" value="1"/>
</dbReference>
<dbReference type="InterPro" id="IPR001584">
    <property type="entry name" value="Integrase_cat-core"/>
</dbReference>
<reference evidence="3" key="1">
    <citation type="submission" date="2020-06" db="EMBL/GenBank/DDBJ databases">
        <title>Draft genomic sequence of Geomonas sp. Red330.</title>
        <authorList>
            <person name="Itoh H."/>
            <person name="Zhenxing X."/>
            <person name="Ushijima N."/>
            <person name="Masuda Y."/>
            <person name="Shiratori Y."/>
            <person name="Senoo K."/>
        </authorList>
    </citation>
    <scope>NUCLEOTIDE SEQUENCE [LARGE SCALE GENOMIC DNA]</scope>
    <source>
        <strain evidence="3">Red330</strain>
    </source>
</reference>
<dbReference type="PROSITE" id="PS50994">
    <property type="entry name" value="INTEGRASE"/>
    <property type="match status" value="1"/>
</dbReference>
<dbReference type="AlphaFoldDB" id="A0A6V8MQI9"/>
<dbReference type="PANTHER" id="PTHR46889:SF4">
    <property type="entry name" value="TRANSPOSASE INSO FOR INSERTION SEQUENCE ELEMENT IS911B-RELATED"/>
    <property type="match status" value="1"/>
</dbReference>
<dbReference type="GO" id="GO:0015074">
    <property type="term" value="P:DNA integration"/>
    <property type="evidence" value="ECO:0007669"/>
    <property type="project" value="InterPro"/>
</dbReference>
<dbReference type="Pfam" id="PF00665">
    <property type="entry name" value="rve"/>
    <property type="match status" value="1"/>
</dbReference>
<gene>
    <name evidence="2" type="ORF">GMST_44020</name>
</gene>
<accession>A0A6V8MQI9</accession>
<dbReference type="NCBIfam" id="NF033516">
    <property type="entry name" value="transpos_IS3"/>
    <property type="match status" value="1"/>
</dbReference>
<dbReference type="Pfam" id="PF13333">
    <property type="entry name" value="rve_2"/>
    <property type="match status" value="1"/>
</dbReference>
<evidence type="ECO:0000259" key="1">
    <source>
        <dbReference type="PROSITE" id="PS50994"/>
    </source>
</evidence>
<dbReference type="Gene3D" id="3.30.420.10">
    <property type="entry name" value="Ribonuclease H-like superfamily/Ribonuclease H"/>
    <property type="match status" value="1"/>
</dbReference>
<dbReference type="InterPro" id="IPR050900">
    <property type="entry name" value="Transposase_IS3/IS150/IS904"/>
</dbReference>
<dbReference type="Proteomes" id="UP000556026">
    <property type="component" value="Unassembled WGS sequence"/>
</dbReference>
<dbReference type="InterPro" id="IPR025948">
    <property type="entry name" value="HTH-like_dom"/>
</dbReference>
<dbReference type="EMBL" id="BLXX01000034">
    <property type="protein sequence ID" value="GFO62077.1"/>
    <property type="molecule type" value="Genomic_DNA"/>
</dbReference>
<name>A0A6V8MQI9_9BACT</name>
<dbReference type="InterPro" id="IPR012337">
    <property type="entry name" value="RNaseH-like_sf"/>
</dbReference>
<dbReference type="InterPro" id="IPR036397">
    <property type="entry name" value="RNaseH_sf"/>
</dbReference>
<keyword evidence="3" id="KW-1185">Reference proteome</keyword>
<dbReference type="GO" id="GO:0003676">
    <property type="term" value="F:nucleic acid binding"/>
    <property type="evidence" value="ECO:0007669"/>
    <property type="project" value="InterPro"/>
</dbReference>
<protein>
    <submittedName>
        <fullName evidence="2">Transposase</fullName>
    </submittedName>
</protein>
<comment type="caution">
    <text evidence="2">The sequence shown here is derived from an EMBL/GenBank/DDBJ whole genome shotgun (WGS) entry which is preliminary data.</text>
</comment>
<dbReference type="Pfam" id="PF13276">
    <property type="entry name" value="HTH_21"/>
    <property type="match status" value="1"/>
</dbReference>
<evidence type="ECO:0000313" key="2">
    <source>
        <dbReference type="EMBL" id="GFO62077.1"/>
    </source>
</evidence>
<dbReference type="InterPro" id="IPR048020">
    <property type="entry name" value="Transpos_IS3"/>
</dbReference>
<sequence length="267" mass="30815">MLDVSRSGYYAWLRRPESKRKAEDKALSEVIKEIHKESNGEYGSPKVHGELRRRGTRCGHNRVARLMRRDGLKAKTIRKFKATTNSDHKLPVAGNLLNRDFSPDAPNKAWVADITYIWTNEGWLYLAVVIDLFSRAVVGWSMSERMTRSLVIDAFTLAVMRRNPPRGLIHHSDRGSQYASNDFQALLEKHGAICSMSRKGNCWDNAVAEGFFAILKRALVFHHQYQTRDQARQSIFDYIERFYNRKRIHSSLGYRTPFEVDQLNLAA</sequence>
<feature type="domain" description="Integrase catalytic" evidence="1">
    <location>
        <begin position="102"/>
        <end position="265"/>
    </location>
</feature>
<evidence type="ECO:0000313" key="3">
    <source>
        <dbReference type="Proteomes" id="UP000556026"/>
    </source>
</evidence>
<organism evidence="2 3">
    <name type="scientific">Geomonas silvestris</name>
    <dbReference type="NCBI Taxonomy" id="2740184"/>
    <lineage>
        <taxon>Bacteria</taxon>
        <taxon>Pseudomonadati</taxon>
        <taxon>Thermodesulfobacteriota</taxon>
        <taxon>Desulfuromonadia</taxon>
        <taxon>Geobacterales</taxon>
        <taxon>Geobacteraceae</taxon>
        <taxon>Geomonas</taxon>
    </lineage>
</organism>
<dbReference type="PANTHER" id="PTHR46889">
    <property type="entry name" value="TRANSPOSASE INSF FOR INSERTION SEQUENCE IS3B-RELATED"/>
    <property type="match status" value="1"/>
</dbReference>